<evidence type="ECO:0000313" key="2">
    <source>
        <dbReference type="Proteomes" id="UP000619457"/>
    </source>
</evidence>
<keyword evidence="2" id="KW-1185">Reference proteome</keyword>
<proteinExistence type="predicted"/>
<reference evidence="1" key="2">
    <citation type="submission" date="2020-09" db="EMBL/GenBank/DDBJ databases">
        <authorList>
            <person name="Sun Q."/>
            <person name="Kim S."/>
        </authorList>
    </citation>
    <scope>NUCLEOTIDE SEQUENCE</scope>
    <source>
        <strain evidence="1">KCTC 12368</strain>
    </source>
</reference>
<gene>
    <name evidence="1" type="ORF">GCM10007049_34750</name>
</gene>
<reference evidence="1" key="1">
    <citation type="journal article" date="2014" name="Int. J. Syst. Evol. Microbiol.">
        <title>Complete genome sequence of Corynebacterium casei LMG S-19264T (=DSM 44701T), isolated from a smear-ripened cheese.</title>
        <authorList>
            <consortium name="US DOE Joint Genome Institute (JGI-PGF)"/>
            <person name="Walter F."/>
            <person name="Albersmeier A."/>
            <person name="Kalinowski J."/>
            <person name="Ruckert C."/>
        </authorList>
    </citation>
    <scope>NUCLEOTIDE SEQUENCE</scope>
    <source>
        <strain evidence="1">KCTC 12368</strain>
    </source>
</reference>
<dbReference type="EMBL" id="BMWX01000008">
    <property type="protein sequence ID" value="GGZ38639.1"/>
    <property type="molecule type" value="Genomic_DNA"/>
</dbReference>
<dbReference type="Proteomes" id="UP000619457">
    <property type="component" value="Unassembled WGS sequence"/>
</dbReference>
<sequence length="93" mass="10670">MTLDEFKASLSDPKAPKLSLALQALWHDGKGDWTQAHDLVNDLTDKDSAYVHAYLHRKEGDEWNASYWYKNAGKPKPSKSLDAEWEDLVSYFL</sequence>
<comment type="caution">
    <text evidence="1">The sequence shown here is derived from an EMBL/GenBank/DDBJ whole genome shotgun (WGS) entry which is preliminary data.</text>
</comment>
<organism evidence="1 2">
    <name type="scientific">Echinicola pacifica</name>
    <dbReference type="NCBI Taxonomy" id="346377"/>
    <lineage>
        <taxon>Bacteria</taxon>
        <taxon>Pseudomonadati</taxon>
        <taxon>Bacteroidota</taxon>
        <taxon>Cytophagia</taxon>
        <taxon>Cytophagales</taxon>
        <taxon>Cyclobacteriaceae</taxon>
        <taxon>Echinicola</taxon>
    </lineage>
</organism>
<dbReference type="AlphaFoldDB" id="A0A918QBB5"/>
<dbReference type="RefSeq" id="WP_018473567.1">
    <property type="nucleotide sequence ID" value="NZ_BMWX01000008.1"/>
</dbReference>
<evidence type="ECO:0000313" key="1">
    <source>
        <dbReference type="EMBL" id="GGZ38639.1"/>
    </source>
</evidence>
<accession>A0A918QBB5</accession>
<protein>
    <submittedName>
        <fullName evidence="1">Uncharacterized protein</fullName>
    </submittedName>
</protein>
<name>A0A918QBB5_9BACT</name>